<dbReference type="EMBL" id="JAINUF010000007">
    <property type="protein sequence ID" value="KAJ8353620.1"/>
    <property type="molecule type" value="Genomic_DNA"/>
</dbReference>
<gene>
    <name evidence="2" type="ORF">SKAU_G00211870</name>
</gene>
<accession>A0A9Q1F961</accession>
<evidence type="ECO:0000313" key="3">
    <source>
        <dbReference type="Proteomes" id="UP001152622"/>
    </source>
</evidence>
<organism evidence="2 3">
    <name type="scientific">Synaphobranchus kaupii</name>
    <name type="common">Kaup's arrowtooth eel</name>
    <dbReference type="NCBI Taxonomy" id="118154"/>
    <lineage>
        <taxon>Eukaryota</taxon>
        <taxon>Metazoa</taxon>
        <taxon>Chordata</taxon>
        <taxon>Craniata</taxon>
        <taxon>Vertebrata</taxon>
        <taxon>Euteleostomi</taxon>
        <taxon>Actinopterygii</taxon>
        <taxon>Neopterygii</taxon>
        <taxon>Teleostei</taxon>
        <taxon>Anguilliformes</taxon>
        <taxon>Synaphobranchidae</taxon>
        <taxon>Synaphobranchus</taxon>
    </lineage>
</organism>
<feature type="region of interest" description="Disordered" evidence="1">
    <location>
        <begin position="47"/>
        <end position="68"/>
    </location>
</feature>
<reference evidence="2" key="1">
    <citation type="journal article" date="2023" name="Science">
        <title>Genome structures resolve the early diversification of teleost fishes.</title>
        <authorList>
            <person name="Parey E."/>
            <person name="Louis A."/>
            <person name="Montfort J."/>
            <person name="Bouchez O."/>
            <person name="Roques C."/>
            <person name="Iampietro C."/>
            <person name="Lluch J."/>
            <person name="Castinel A."/>
            <person name="Donnadieu C."/>
            <person name="Desvignes T."/>
            <person name="Floi Bucao C."/>
            <person name="Jouanno E."/>
            <person name="Wen M."/>
            <person name="Mejri S."/>
            <person name="Dirks R."/>
            <person name="Jansen H."/>
            <person name="Henkel C."/>
            <person name="Chen W.J."/>
            <person name="Zahm M."/>
            <person name="Cabau C."/>
            <person name="Klopp C."/>
            <person name="Thompson A.W."/>
            <person name="Robinson-Rechavi M."/>
            <person name="Braasch I."/>
            <person name="Lecointre G."/>
            <person name="Bobe J."/>
            <person name="Postlethwait J.H."/>
            <person name="Berthelot C."/>
            <person name="Roest Crollius H."/>
            <person name="Guiguen Y."/>
        </authorList>
    </citation>
    <scope>NUCLEOTIDE SEQUENCE</scope>
    <source>
        <strain evidence="2">WJC10195</strain>
    </source>
</reference>
<evidence type="ECO:0000256" key="1">
    <source>
        <dbReference type="SAM" id="MobiDB-lite"/>
    </source>
</evidence>
<dbReference type="AlphaFoldDB" id="A0A9Q1F961"/>
<comment type="caution">
    <text evidence="2">The sequence shown here is derived from an EMBL/GenBank/DDBJ whole genome shotgun (WGS) entry which is preliminary data.</text>
</comment>
<dbReference type="Proteomes" id="UP001152622">
    <property type="component" value="Chromosome 7"/>
</dbReference>
<keyword evidence="3" id="KW-1185">Reference proteome</keyword>
<protein>
    <submittedName>
        <fullName evidence="2">Uncharacterized protein</fullName>
    </submittedName>
</protein>
<proteinExistence type="predicted"/>
<name>A0A9Q1F961_SYNKA</name>
<evidence type="ECO:0000313" key="2">
    <source>
        <dbReference type="EMBL" id="KAJ8353620.1"/>
    </source>
</evidence>
<sequence>MSVPSQLLQYLRRSGQQLHFPKKVKTSINYSIVTHQPALLPELSCSSSEGLQRARESSSPSDPAPKRPECACPALRCLAHSLTQRPGRSLL</sequence>